<dbReference type="Proteomes" id="UP000250235">
    <property type="component" value="Unassembled WGS sequence"/>
</dbReference>
<keyword evidence="2" id="KW-1185">Reference proteome</keyword>
<accession>A0A2Z7CDA8</accession>
<proteinExistence type="predicted"/>
<evidence type="ECO:0000313" key="2">
    <source>
        <dbReference type="Proteomes" id="UP000250235"/>
    </source>
</evidence>
<evidence type="ECO:0000313" key="1">
    <source>
        <dbReference type="EMBL" id="KZV45012.1"/>
    </source>
</evidence>
<dbReference type="AlphaFoldDB" id="A0A2Z7CDA8"/>
<gene>
    <name evidence="1" type="ORF">F511_30356</name>
</gene>
<name>A0A2Z7CDA8_9LAMI</name>
<protein>
    <submittedName>
        <fullName evidence="1">Uncharacterized protein</fullName>
    </submittedName>
</protein>
<organism evidence="1 2">
    <name type="scientific">Dorcoceras hygrometricum</name>
    <dbReference type="NCBI Taxonomy" id="472368"/>
    <lineage>
        <taxon>Eukaryota</taxon>
        <taxon>Viridiplantae</taxon>
        <taxon>Streptophyta</taxon>
        <taxon>Embryophyta</taxon>
        <taxon>Tracheophyta</taxon>
        <taxon>Spermatophyta</taxon>
        <taxon>Magnoliopsida</taxon>
        <taxon>eudicotyledons</taxon>
        <taxon>Gunneridae</taxon>
        <taxon>Pentapetalae</taxon>
        <taxon>asterids</taxon>
        <taxon>lamiids</taxon>
        <taxon>Lamiales</taxon>
        <taxon>Gesneriaceae</taxon>
        <taxon>Didymocarpoideae</taxon>
        <taxon>Trichosporeae</taxon>
        <taxon>Loxocarpinae</taxon>
        <taxon>Dorcoceras</taxon>
    </lineage>
</organism>
<reference evidence="1 2" key="1">
    <citation type="journal article" date="2015" name="Proc. Natl. Acad. Sci. U.S.A.">
        <title>The resurrection genome of Boea hygrometrica: A blueprint for survival of dehydration.</title>
        <authorList>
            <person name="Xiao L."/>
            <person name="Yang G."/>
            <person name="Zhang L."/>
            <person name="Yang X."/>
            <person name="Zhao S."/>
            <person name="Ji Z."/>
            <person name="Zhou Q."/>
            <person name="Hu M."/>
            <person name="Wang Y."/>
            <person name="Chen M."/>
            <person name="Xu Y."/>
            <person name="Jin H."/>
            <person name="Xiao X."/>
            <person name="Hu G."/>
            <person name="Bao F."/>
            <person name="Hu Y."/>
            <person name="Wan P."/>
            <person name="Li L."/>
            <person name="Deng X."/>
            <person name="Kuang T."/>
            <person name="Xiang C."/>
            <person name="Zhu J.K."/>
            <person name="Oliver M.J."/>
            <person name="He Y."/>
        </authorList>
    </citation>
    <scope>NUCLEOTIDE SEQUENCE [LARGE SCALE GENOMIC DNA]</scope>
    <source>
        <strain evidence="2">cv. XS01</strain>
    </source>
</reference>
<sequence>MYQNRKPNEMTTAKCGSLIRNSRATRAFPMEIDVAHHRKIRVLPAGPRRYAKVYHDHPPPHIQTTSTEGAGATRCVLSVIPPTGSEIGRERTGWREEFNDANLSPRCRLPSVIGEDKIRVNSVNGFTMGISFRALRA</sequence>
<dbReference type="EMBL" id="KQ996442">
    <property type="protein sequence ID" value="KZV45012.1"/>
    <property type="molecule type" value="Genomic_DNA"/>
</dbReference>